<keyword evidence="3" id="KW-0813">Transport</keyword>
<reference evidence="15 16" key="1">
    <citation type="submission" date="2018-12" db="EMBL/GenBank/DDBJ databases">
        <title>Sphingomonas sp. HMF7854 Genome sequencing and assembly.</title>
        <authorList>
            <person name="Cha I."/>
            <person name="Kang H."/>
            <person name="Kim H."/>
            <person name="Kang J."/>
            <person name="Joh K."/>
        </authorList>
    </citation>
    <scope>NUCLEOTIDE SEQUENCE [LARGE SCALE GENOMIC DNA]</scope>
    <source>
        <strain evidence="15 16">HMF7854</strain>
    </source>
</reference>
<dbReference type="InterPro" id="IPR016174">
    <property type="entry name" value="Di-haem_cyt_TM"/>
</dbReference>
<dbReference type="EMBL" id="RWJF01000001">
    <property type="protein sequence ID" value="RST30597.1"/>
    <property type="molecule type" value="Genomic_DNA"/>
</dbReference>
<dbReference type="PANTHER" id="PTHR30529">
    <property type="entry name" value="CYTOCHROME B561"/>
    <property type="match status" value="1"/>
</dbReference>
<name>A0A429V9S3_9SPHN</name>
<evidence type="ECO:0000256" key="4">
    <source>
        <dbReference type="ARBA" id="ARBA00022475"/>
    </source>
</evidence>
<proteinExistence type="inferred from homology"/>
<organism evidence="15 16">
    <name type="scientific">Sphingomonas ginkgonis</name>
    <dbReference type="NCBI Taxonomy" id="2315330"/>
    <lineage>
        <taxon>Bacteria</taxon>
        <taxon>Pseudomonadati</taxon>
        <taxon>Pseudomonadota</taxon>
        <taxon>Alphaproteobacteria</taxon>
        <taxon>Sphingomonadales</taxon>
        <taxon>Sphingomonadaceae</taxon>
        <taxon>Sphingomonas</taxon>
    </lineage>
</organism>
<comment type="subcellular location">
    <subcellularLocation>
        <location evidence="2">Cell membrane</location>
        <topology evidence="2">Multi-pass membrane protein</topology>
    </subcellularLocation>
</comment>
<evidence type="ECO:0000256" key="8">
    <source>
        <dbReference type="ARBA" id="ARBA00022982"/>
    </source>
</evidence>
<dbReference type="OrthoDB" id="1247465at2"/>
<dbReference type="InterPro" id="IPR052168">
    <property type="entry name" value="Cytochrome_b561_oxidase"/>
</dbReference>
<feature type="transmembrane region" description="Helical" evidence="13">
    <location>
        <begin position="48"/>
        <end position="66"/>
    </location>
</feature>
<dbReference type="PANTHER" id="PTHR30529:SF1">
    <property type="entry name" value="CYTOCHROME B561 HOMOLOG 2"/>
    <property type="match status" value="1"/>
</dbReference>
<comment type="caution">
    <text evidence="15">The sequence shown here is derived from an EMBL/GenBank/DDBJ whole genome shotgun (WGS) entry which is preliminary data.</text>
</comment>
<keyword evidence="5" id="KW-0349">Heme</keyword>
<sequence length="176" mass="19370">MAGAAAAVNARYTRTAAWLHWIIGALIIANLVIAFSDGRVGTIRAHKAIGITVLVLSLVRLGWRLTHRPPPFPDDVTPAERVLATGVHAIFYALMIIVPLAGWLFVSNARELRPLSWFGLFPIPYLKLSPVIYALARYVLEWLGIGFAVLIAGHVAAALRHQRIGRDRLLARMNPV</sequence>
<keyword evidence="6 13" id="KW-0812">Transmembrane</keyword>
<dbReference type="InterPro" id="IPR011577">
    <property type="entry name" value="Cyt_b561_bac/Ni-Hgenase"/>
</dbReference>
<dbReference type="SUPFAM" id="SSF81342">
    <property type="entry name" value="Transmembrane di-heme cytochromes"/>
    <property type="match status" value="1"/>
</dbReference>
<keyword evidence="10" id="KW-0408">Iron</keyword>
<keyword evidence="7" id="KW-0479">Metal-binding</keyword>
<dbReference type="Proteomes" id="UP000274661">
    <property type="component" value="Unassembled WGS sequence"/>
</dbReference>
<evidence type="ECO:0000256" key="11">
    <source>
        <dbReference type="ARBA" id="ARBA00023136"/>
    </source>
</evidence>
<evidence type="ECO:0000313" key="15">
    <source>
        <dbReference type="EMBL" id="RST30597.1"/>
    </source>
</evidence>
<feature type="transmembrane region" description="Helical" evidence="13">
    <location>
        <begin position="142"/>
        <end position="159"/>
    </location>
</feature>
<feature type="transmembrane region" description="Helical" evidence="13">
    <location>
        <begin position="86"/>
        <end position="106"/>
    </location>
</feature>
<keyword evidence="11 13" id="KW-0472">Membrane</keyword>
<evidence type="ECO:0000256" key="9">
    <source>
        <dbReference type="ARBA" id="ARBA00022989"/>
    </source>
</evidence>
<evidence type="ECO:0000256" key="7">
    <source>
        <dbReference type="ARBA" id="ARBA00022723"/>
    </source>
</evidence>
<dbReference type="GO" id="GO:0046872">
    <property type="term" value="F:metal ion binding"/>
    <property type="evidence" value="ECO:0007669"/>
    <property type="project" value="UniProtKB-KW"/>
</dbReference>
<evidence type="ECO:0000313" key="16">
    <source>
        <dbReference type="Proteomes" id="UP000274661"/>
    </source>
</evidence>
<accession>A0A429V9S3</accession>
<evidence type="ECO:0000256" key="5">
    <source>
        <dbReference type="ARBA" id="ARBA00022617"/>
    </source>
</evidence>
<feature type="transmembrane region" description="Helical" evidence="13">
    <location>
        <begin position="118"/>
        <end position="136"/>
    </location>
</feature>
<dbReference type="GO" id="GO:0005886">
    <property type="term" value="C:plasma membrane"/>
    <property type="evidence" value="ECO:0007669"/>
    <property type="project" value="UniProtKB-SubCell"/>
</dbReference>
<feature type="transmembrane region" description="Helical" evidence="13">
    <location>
        <begin position="18"/>
        <end position="36"/>
    </location>
</feature>
<evidence type="ECO:0000256" key="3">
    <source>
        <dbReference type="ARBA" id="ARBA00022448"/>
    </source>
</evidence>
<keyword evidence="9 13" id="KW-1133">Transmembrane helix</keyword>
<dbReference type="GO" id="GO:0020037">
    <property type="term" value="F:heme binding"/>
    <property type="evidence" value="ECO:0007669"/>
    <property type="project" value="TreeGrafter"/>
</dbReference>
<dbReference type="AlphaFoldDB" id="A0A429V9S3"/>
<feature type="domain" description="Cytochrome b561 bacterial/Ni-hydrogenase" evidence="14">
    <location>
        <begin position="11"/>
        <end position="173"/>
    </location>
</feature>
<evidence type="ECO:0000256" key="6">
    <source>
        <dbReference type="ARBA" id="ARBA00022692"/>
    </source>
</evidence>
<dbReference type="Pfam" id="PF01292">
    <property type="entry name" value="Ni_hydr_CYTB"/>
    <property type="match status" value="1"/>
</dbReference>
<keyword evidence="16" id="KW-1185">Reference proteome</keyword>
<comment type="cofactor">
    <cofactor evidence="1">
        <name>heme b</name>
        <dbReference type="ChEBI" id="CHEBI:60344"/>
    </cofactor>
</comment>
<gene>
    <name evidence="15" type="ORF">HMF7854_06920</name>
</gene>
<evidence type="ECO:0000256" key="1">
    <source>
        <dbReference type="ARBA" id="ARBA00001970"/>
    </source>
</evidence>
<dbReference type="GO" id="GO:0022904">
    <property type="term" value="P:respiratory electron transport chain"/>
    <property type="evidence" value="ECO:0007669"/>
    <property type="project" value="InterPro"/>
</dbReference>
<comment type="similarity">
    <text evidence="12">Belongs to the cytochrome b561 family.</text>
</comment>
<evidence type="ECO:0000259" key="14">
    <source>
        <dbReference type="Pfam" id="PF01292"/>
    </source>
</evidence>
<protein>
    <submittedName>
        <fullName evidence="15">Cytochrome b</fullName>
    </submittedName>
</protein>
<dbReference type="GO" id="GO:0009055">
    <property type="term" value="F:electron transfer activity"/>
    <property type="evidence" value="ECO:0007669"/>
    <property type="project" value="InterPro"/>
</dbReference>
<keyword evidence="4" id="KW-1003">Cell membrane</keyword>
<keyword evidence="8" id="KW-0249">Electron transport</keyword>
<evidence type="ECO:0000256" key="10">
    <source>
        <dbReference type="ARBA" id="ARBA00023004"/>
    </source>
</evidence>
<evidence type="ECO:0000256" key="13">
    <source>
        <dbReference type="SAM" id="Phobius"/>
    </source>
</evidence>
<evidence type="ECO:0000256" key="2">
    <source>
        <dbReference type="ARBA" id="ARBA00004651"/>
    </source>
</evidence>
<evidence type="ECO:0000256" key="12">
    <source>
        <dbReference type="ARBA" id="ARBA00037975"/>
    </source>
</evidence>